<keyword evidence="1 2" id="KW-0819">tRNA processing</keyword>
<dbReference type="InterPro" id="IPR008513">
    <property type="entry name" value="tRNA(Met)_cyd_acetate_ligase"/>
</dbReference>
<dbReference type="AlphaFoldDB" id="A0A9D1MKN1"/>
<proteinExistence type="inferred from homology"/>
<dbReference type="Pfam" id="PF05636">
    <property type="entry name" value="HIGH_NTase1"/>
    <property type="match status" value="1"/>
</dbReference>
<dbReference type="GO" id="GO:0016879">
    <property type="term" value="F:ligase activity, forming carbon-nitrogen bonds"/>
    <property type="evidence" value="ECO:0007669"/>
    <property type="project" value="UniProtKB-UniRule"/>
</dbReference>
<feature type="binding site" evidence="2">
    <location>
        <position position="165"/>
    </location>
    <ligand>
        <name>ATP</name>
        <dbReference type="ChEBI" id="CHEBI:30616"/>
    </ligand>
</feature>
<evidence type="ECO:0000313" key="4">
    <source>
        <dbReference type="Proteomes" id="UP000824110"/>
    </source>
</evidence>
<dbReference type="Proteomes" id="UP000824110">
    <property type="component" value="Unassembled WGS sequence"/>
</dbReference>
<dbReference type="PANTHER" id="PTHR37825">
    <property type="entry name" value="TRNA(MET) CYTIDINE ACETATE LIGASE"/>
    <property type="match status" value="1"/>
</dbReference>
<keyword evidence="2" id="KW-0067">ATP-binding</keyword>
<dbReference type="EMBL" id="DVNE01000053">
    <property type="protein sequence ID" value="HIU62027.1"/>
    <property type="molecule type" value="Genomic_DNA"/>
</dbReference>
<evidence type="ECO:0000256" key="2">
    <source>
        <dbReference type="HAMAP-Rule" id="MF_01539"/>
    </source>
</evidence>
<keyword evidence="2" id="KW-0436">Ligase</keyword>
<keyword evidence="2" id="KW-0547">Nucleotide-binding</keyword>
<dbReference type="PANTHER" id="PTHR37825:SF1">
    <property type="entry name" value="TRNA(MET) CYTIDINE ACETATE LIGASE"/>
    <property type="match status" value="1"/>
</dbReference>
<comment type="similarity">
    <text evidence="2">Belongs to the TmcAL family.</text>
</comment>
<evidence type="ECO:0000256" key="1">
    <source>
        <dbReference type="ARBA" id="ARBA00022694"/>
    </source>
</evidence>
<gene>
    <name evidence="2" type="primary">tmcAL</name>
    <name evidence="3" type="ORF">IAB69_05230</name>
</gene>
<reference evidence="3" key="1">
    <citation type="submission" date="2020-10" db="EMBL/GenBank/DDBJ databases">
        <authorList>
            <person name="Gilroy R."/>
        </authorList>
    </citation>
    <scope>NUCLEOTIDE SEQUENCE</scope>
    <source>
        <strain evidence="3">CHK195-12923</strain>
    </source>
</reference>
<dbReference type="InterPro" id="IPR014729">
    <property type="entry name" value="Rossmann-like_a/b/a_fold"/>
</dbReference>
<comment type="function">
    <text evidence="2">Catalyzes the formation of N(4)-acetylcytidine (ac(4)C) at the wobble position of elongator tRNA(Met), using acetate and ATP as substrates. First activates an acetate ion to form acetyladenylate (Ac-AMP) and then transfers the acetyl group to tRNA to form ac(4)C34.</text>
</comment>
<feature type="binding site" evidence="2">
    <location>
        <begin position="7"/>
        <end position="20"/>
    </location>
    <ligand>
        <name>ATP</name>
        <dbReference type="ChEBI" id="CHEBI:30616"/>
    </ligand>
</feature>
<dbReference type="GO" id="GO:0005524">
    <property type="term" value="F:ATP binding"/>
    <property type="evidence" value="ECO:0007669"/>
    <property type="project" value="UniProtKB-KW"/>
</dbReference>
<dbReference type="Gene3D" id="3.40.50.620">
    <property type="entry name" value="HUPs"/>
    <property type="match status" value="1"/>
</dbReference>
<dbReference type="GO" id="GO:0006400">
    <property type="term" value="P:tRNA modification"/>
    <property type="evidence" value="ECO:0007669"/>
    <property type="project" value="UniProtKB-UniRule"/>
</dbReference>
<accession>A0A9D1MKN1</accession>
<dbReference type="SUPFAM" id="SSF52374">
    <property type="entry name" value="Nucleotidylyl transferase"/>
    <property type="match status" value="1"/>
</dbReference>
<dbReference type="GO" id="GO:0000049">
    <property type="term" value="F:tRNA binding"/>
    <property type="evidence" value="ECO:0007669"/>
    <property type="project" value="UniProtKB-KW"/>
</dbReference>
<comment type="caution">
    <text evidence="3">The sequence shown here is derived from an EMBL/GenBank/DDBJ whole genome shotgun (WGS) entry which is preliminary data.</text>
</comment>
<comment type="caution">
    <text evidence="2">Lacks conserved residue(s) required for the propagation of feature annotation.</text>
</comment>
<reference evidence="3" key="2">
    <citation type="journal article" date="2021" name="PeerJ">
        <title>Extensive microbial diversity within the chicken gut microbiome revealed by metagenomics and culture.</title>
        <authorList>
            <person name="Gilroy R."/>
            <person name="Ravi A."/>
            <person name="Getino M."/>
            <person name="Pursley I."/>
            <person name="Horton D.L."/>
            <person name="Alikhan N.F."/>
            <person name="Baker D."/>
            <person name="Gharbi K."/>
            <person name="Hall N."/>
            <person name="Watson M."/>
            <person name="Adriaenssens E.M."/>
            <person name="Foster-Nyarko E."/>
            <person name="Jarju S."/>
            <person name="Secka A."/>
            <person name="Antonio M."/>
            <person name="Oren A."/>
            <person name="Chaudhuri R.R."/>
            <person name="La Ragione R."/>
            <person name="Hildebrand F."/>
            <person name="Pallen M.J."/>
        </authorList>
    </citation>
    <scope>NUCLEOTIDE SEQUENCE</scope>
    <source>
        <strain evidence="3">CHK195-12923</strain>
    </source>
</reference>
<comment type="subcellular location">
    <subcellularLocation>
        <location evidence="2">Cytoplasm</location>
    </subcellularLocation>
</comment>
<comment type="catalytic activity">
    <reaction evidence="2">
        <text>cytidine(34) in elongator tRNA(Met) + acetate + ATP = N(4)-acetylcytidine(34) in elongator tRNA(Met) + AMP + diphosphate</text>
        <dbReference type="Rhea" id="RHEA:58144"/>
        <dbReference type="Rhea" id="RHEA-COMP:10693"/>
        <dbReference type="Rhea" id="RHEA-COMP:10694"/>
        <dbReference type="ChEBI" id="CHEBI:30089"/>
        <dbReference type="ChEBI" id="CHEBI:30616"/>
        <dbReference type="ChEBI" id="CHEBI:33019"/>
        <dbReference type="ChEBI" id="CHEBI:74900"/>
        <dbReference type="ChEBI" id="CHEBI:82748"/>
        <dbReference type="ChEBI" id="CHEBI:456215"/>
    </reaction>
</comment>
<name>A0A9D1MKN1_9FIRM</name>
<keyword evidence="2" id="KW-0694">RNA-binding</keyword>
<sequence length="405" mass="44419">MKICAIICEYNPFHNGHKYLIERARELSGCDFILCLMSGSFTQRGEAAILPKFTRAEHAIEGGADCVLQLPALFSVAPAEIFARGAISILKAIPAVSCLAFGSENAAVNDIVRAADILSGLNSEGAKKTDKTFTSNMGRGQSYKRSVALTMEELGAESRLITSPNGILAVEYARAIKESGAHISLLPTERVGGGYGDGELKENYSSASAIRKNISDIAIRDNVPECVYTALTAKDRSGAEKEYDMLAMYALLMADKSDMRRIFGCTEGLENKLKASANLPLCRIIEEATSRRYTSSRIRRIIAANLLGLYSDDAIACIEQGTYLKPLAVRESCKDEIFAELAKSRLPLIVKQRDLAKLSEGEKFGRSVPSAPQERCYECDLKADFVRALIYGEEKEYEYTVKVIR</sequence>
<protein>
    <recommendedName>
        <fullName evidence="2">tRNA(Met) cytidine acetate ligase</fullName>
        <ecNumber evidence="2">6.3.4.-</ecNumber>
    </recommendedName>
</protein>
<feature type="binding site" evidence="2">
    <location>
        <position position="190"/>
    </location>
    <ligand>
        <name>ATP</name>
        <dbReference type="ChEBI" id="CHEBI:30616"/>
    </ligand>
</feature>
<keyword evidence="2" id="KW-0820">tRNA-binding</keyword>
<organism evidence="3 4">
    <name type="scientific">Candidatus Coproplasma excrementigallinarum</name>
    <dbReference type="NCBI Taxonomy" id="2840747"/>
    <lineage>
        <taxon>Bacteria</taxon>
        <taxon>Bacillati</taxon>
        <taxon>Bacillota</taxon>
        <taxon>Clostridia</taxon>
        <taxon>Eubacteriales</taxon>
        <taxon>Candidatus Coproplasma</taxon>
    </lineage>
</organism>
<keyword evidence="2" id="KW-0963">Cytoplasm</keyword>
<dbReference type="GO" id="GO:0005737">
    <property type="term" value="C:cytoplasm"/>
    <property type="evidence" value="ECO:0007669"/>
    <property type="project" value="UniProtKB-SubCell"/>
</dbReference>
<evidence type="ECO:0000313" key="3">
    <source>
        <dbReference type="EMBL" id="HIU62027.1"/>
    </source>
</evidence>
<dbReference type="HAMAP" id="MF_01539">
    <property type="entry name" value="TmcAL"/>
    <property type="match status" value="1"/>
</dbReference>
<dbReference type="EC" id="6.3.4.-" evidence="2"/>
<feature type="binding site" evidence="2">
    <location>
        <position position="102"/>
    </location>
    <ligand>
        <name>ATP</name>
        <dbReference type="ChEBI" id="CHEBI:30616"/>
    </ligand>
</feature>